<dbReference type="GO" id="GO:0006508">
    <property type="term" value="P:proteolysis"/>
    <property type="evidence" value="ECO:0007669"/>
    <property type="project" value="InterPro"/>
</dbReference>
<dbReference type="PROSITE" id="PS50240">
    <property type="entry name" value="TRYPSIN_DOM"/>
    <property type="match status" value="1"/>
</dbReference>
<comment type="similarity">
    <text evidence="2">Belongs to the peptidase S1 family. CLIP subfamily.</text>
</comment>
<keyword evidence="5" id="KW-1185">Reference proteome</keyword>
<gene>
    <name evidence="4" type="ORF">Pcinc_009479</name>
</gene>
<evidence type="ECO:0000256" key="2">
    <source>
        <dbReference type="ARBA" id="ARBA00024195"/>
    </source>
</evidence>
<evidence type="ECO:0000313" key="5">
    <source>
        <dbReference type="Proteomes" id="UP001286313"/>
    </source>
</evidence>
<dbReference type="Gene3D" id="2.40.10.10">
    <property type="entry name" value="Trypsin-like serine proteases"/>
    <property type="match status" value="1"/>
</dbReference>
<dbReference type="Pfam" id="PF00089">
    <property type="entry name" value="Trypsin"/>
    <property type="match status" value="1"/>
</dbReference>
<comment type="caution">
    <text evidence="4">The sequence shown here is derived from an EMBL/GenBank/DDBJ whole genome shotgun (WGS) entry which is preliminary data.</text>
</comment>
<evidence type="ECO:0000259" key="3">
    <source>
        <dbReference type="PROSITE" id="PS50240"/>
    </source>
</evidence>
<dbReference type="InterPro" id="IPR033116">
    <property type="entry name" value="TRYPSIN_SER"/>
</dbReference>
<evidence type="ECO:0000256" key="1">
    <source>
        <dbReference type="ARBA" id="ARBA00023157"/>
    </source>
</evidence>
<dbReference type="SUPFAM" id="SSF50494">
    <property type="entry name" value="Trypsin-like serine proteases"/>
    <property type="match status" value="1"/>
</dbReference>
<dbReference type="Proteomes" id="UP001286313">
    <property type="component" value="Unassembled WGS sequence"/>
</dbReference>
<dbReference type="InterPro" id="IPR043504">
    <property type="entry name" value="Peptidase_S1_PA_chymotrypsin"/>
</dbReference>
<sequence>MRGPPAAICFGGGAQDSCKGDSGGPLVVKNRNTVQVGIVSRGRDSRCGVEGLPAVYTHVAAYRTWITQNLKP</sequence>
<organism evidence="4 5">
    <name type="scientific">Petrolisthes cinctipes</name>
    <name type="common">Flat porcelain crab</name>
    <dbReference type="NCBI Taxonomy" id="88211"/>
    <lineage>
        <taxon>Eukaryota</taxon>
        <taxon>Metazoa</taxon>
        <taxon>Ecdysozoa</taxon>
        <taxon>Arthropoda</taxon>
        <taxon>Crustacea</taxon>
        <taxon>Multicrustacea</taxon>
        <taxon>Malacostraca</taxon>
        <taxon>Eumalacostraca</taxon>
        <taxon>Eucarida</taxon>
        <taxon>Decapoda</taxon>
        <taxon>Pleocyemata</taxon>
        <taxon>Anomura</taxon>
        <taxon>Galatheoidea</taxon>
        <taxon>Porcellanidae</taxon>
        <taxon>Petrolisthes</taxon>
    </lineage>
</organism>
<dbReference type="InterPro" id="IPR001254">
    <property type="entry name" value="Trypsin_dom"/>
</dbReference>
<evidence type="ECO:0000313" key="4">
    <source>
        <dbReference type="EMBL" id="KAK3886376.1"/>
    </source>
</evidence>
<dbReference type="GO" id="GO:0004252">
    <property type="term" value="F:serine-type endopeptidase activity"/>
    <property type="evidence" value="ECO:0007669"/>
    <property type="project" value="InterPro"/>
</dbReference>
<dbReference type="AlphaFoldDB" id="A0AAE1G6T3"/>
<dbReference type="PANTHER" id="PTHR24256">
    <property type="entry name" value="TRYPTASE-RELATED"/>
    <property type="match status" value="1"/>
</dbReference>
<proteinExistence type="inferred from homology"/>
<dbReference type="InterPro" id="IPR051487">
    <property type="entry name" value="Ser/Thr_Proteases_Immune/Dev"/>
</dbReference>
<dbReference type="EMBL" id="JAWQEG010000702">
    <property type="protein sequence ID" value="KAK3886376.1"/>
    <property type="molecule type" value="Genomic_DNA"/>
</dbReference>
<dbReference type="PROSITE" id="PS00135">
    <property type="entry name" value="TRYPSIN_SER"/>
    <property type="match status" value="1"/>
</dbReference>
<keyword evidence="1" id="KW-1015">Disulfide bond</keyword>
<feature type="domain" description="Peptidase S1" evidence="3">
    <location>
        <begin position="1"/>
        <end position="71"/>
    </location>
</feature>
<name>A0AAE1G6T3_PETCI</name>
<reference evidence="4" key="1">
    <citation type="submission" date="2023-10" db="EMBL/GenBank/DDBJ databases">
        <title>Genome assemblies of two species of porcelain crab, Petrolisthes cinctipes and Petrolisthes manimaculis (Anomura: Porcellanidae).</title>
        <authorList>
            <person name="Angst P."/>
        </authorList>
    </citation>
    <scope>NUCLEOTIDE SEQUENCE</scope>
    <source>
        <strain evidence="4">PB745_01</strain>
        <tissue evidence="4">Gill</tissue>
    </source>
</reference>
<protein>
    <recommendedName>
        <fullName evidence="3">Peptidase S1 domain-containing protein</fullName>
    </recommendedName>
</protein>
<dbReference type="InterPro" id="IPR009003">
    <property type="entry name" value="Peptidase_S1_PA"/>
</dbReference>
<accession>A0AAE1G6T3</accession>